<evidence type="ECO:0000313" key="4">
    <source>
        <dbReference type="Proteomes" id="UP001229955"/>
    </source>
</evidence>
<proteinExistence type="predicted"/>
<feature type="transmembrane region" description="Helical" evidence="1">
    <location>
        <begin position="77"/>
        <end position="98"/>
    </location>
</feature>
<dbReference type="RefSeq" id="WP_367886904.1">
    <property type="nucleotide sequence ID" value="NZ_CP130612.1"/>
</dbReference>
<dbReference type="EMBL" id="CP130613">
    <property type="protein sequence ID" value="WKW14112.1"/>
    <property type="molecule type" value="Genomic_DNA"/>
</dbReference>
<accession>A0AA49Q6K0</accession>
<feature type="transmembrane region" description="Helical" evidence="1">
    <location>
        <begin position="46"/>
        <end position="65"/>
    </location>
</feature>
<feature type="transmembrane region" description="Helical" evidence="1">
    <location>
        <begin position="7"/>
        <end position="26"/>
    </location>
</feature>
<name>A0AA49Q3U7_9BACT</name>
<dbReference type="KEGG" id="pspc:Strain318_000437"/>
<keyword evidence="4" id="KW-1185">Reference proteome</keyword>
<dbReference type="EMBL" id="CP130612">
    <property type="protein sequence ID" value="WKW11202.1"/>
    <property type="molecule type" value="Genomic_DNA"/>
</dbReference>
<evidence type="ECO:0000256" key="1">
    <source>
        <dbReference type="SAM" id="Phobius"/>
    </source>
</evidence>
<keyword evidence="1" id="KW-0472">Membrane</keyword>
<gene>
    <name evidence="2" type="ORF">Strain138_000437</name>
    <name evidence="3" type="ORF">Strain318_000437</name>
</gene>
<keyword evidence="1" id="KW-1133">Transmembrane helix</keyword>
<sequence length="171" mass="18753">MTDRLRLWFTASVALVTCALLTWQQLHGGVPAHSFLSRDDMPSISNWWGALSLPLFTWFAVGNTQRRVALGRSSNRSAVMAAIGAAAFGTVLAVSYSLGYSEVPRLQVRLLPLLALALPIYRAEYLLGFVLALSYTFGGVLPIVIGSIFALGGSVVHLAPRWLLRRFRVKH</sequence>
<keyword evidence="1" id="KW-0812">Transmembrane</keyword>
<dbReference type="Proteomes" id="UP001229955">
    <property type="component" value="Chromosome"/>
</dbReference>
<evidence type="ECO:0000313" key="3">
    <source>
        <dbReference type="EMBL" id="WKW14112.1"/>
    </source>
</evidence>
<evidence type="ECO:0000313" key="2">
    <source>
        <dbReference type="EMBL" id="WKW11202.1"/>
    </source>
</evidence>
<accession>A0AA49Q3U7</accession>
<reference evidence="2" key="1">
    <citation type="submission" date="2023-07" db="EMBL/GenBank/DDBJ databases">
        <authorList>
            <person name="Haufschild T."/>
            <person name="Kallscheuer N."/>
            <person name="Hammer J."/>
            <person name="Kohn T."/>
            <person name="Kabuu M."/>
            <person name="Jogler M."/>
            <person name="Wohfarth N."/>
            <person name="Heuer A."/>
            <person name="Rohde M."/>
            <person name="van Teeseling M.C.F."/>
            <person name="Jogler C."/>
        </authorList>
    </citation>
    <scope>NUCLEOTIDE SEQUENCE</scope>
    <source>
        <strain evidence="2">Strain 138</strain>
        <strain evidence="3">Strain 318</strain>
    </source>
</reference>
<dbReference type="AlphaFoldDB" id="A0AA49Q3U7"/>
<organism evidence="2">
    <name type="scientific">Pseudogemmatithrix spongiicola</name>
    <dbReference type="NCBI Taxonomy" id="3062599"/>
    <lineage>
        <taxon>Bacteria</taxon>
        <taxon>Pseudomonadati</taxon>
        <taxon>Gemmatimonadota</taxon>
        <taxon>Gemmatimonadia</taxon>
        <taxon>Gemmatimonadales</taxon>
        <taxon>Gemmatimonadaceae</taxon>
        <taxon>Pseudogemmatithrix</taxon>
    </lineage>
</organism>
<feature type="transmembrane region" description="Helical" evidence="1">
    <location>
        <begin position="140"/>
        <end position="159"/>
    </location>
</feature>
<protein>
    <submittedName>
        <fullName evidence="2">Uncharacterized protein</fullName>
    </submittedName>
</protein>